<evidence type="ECO:0000313" key="4">
    <source>
        <dbReference type="Proteomes" id="UP000316921"/>
    </source>
</evidence>
<reference evidence="3 4" key="1">
    <citation type="submission" date="2019-02" db="EMBL/GenBank/DDBJ databases">
        <title>Deep-cultivation of Planctomycetes and their phenomic and genomic characterization uncovers novel biology.</title>
        <authorList>
            <person name="Wiegand S."/>
            <person name="Jogler M."/>
            <person name="Boedeker C."/>
            <person name="Pinto D."/>
            <person name="Vollmers J."/>
            <person name="Rivas-Marin E."/>
            <person name="Kohn T."/>
            <person name="Peeters S.H."/>
            <person name="Heuer A."/>
            <person name="Rast P."/>
            <person name="Oberbeckmann S."/>
            <person name="Bunk B."/>
            <person name="Jeske O."/>
            <person name="Meyerdierks A."/>
            <person name="Storesund J.E."/>
            <person name="Kallscheuer N."/>
            <person name="Luecker S."/>
            <person name="Lage O.M."/>
            <person name="Pohl T."/>
            <person name="Merkel B.J."/>
            <person name="Hornburger P."/>
            <person name="Mueller R.-W."/>
            <person name="Bruemmer F."/>
            <person name="Labrenz M."/>
            <person name="Spormann A.M."/>
            <person name="Op den Camp H."/>
            <person name="Overmann J."/>
            <person name="Amann R."/>
            <person name="Jetten M.S.M."/>
            <person name="Mascher T."/>
            <person name="Medema M.H."/>
            <person name="Devos D.P."/>
            <person name="Kaster A.-K."/>
            <person name="Ovreas L."/>
            <person name="Rohde M."/>
            <person name="Galperin M.Y."/>
            <person name="Jogler C."/>
        </authorList>
    </citation>
    <scope>NUCLEOTIDE SEQUENCE [LARGE SCALE GENOMIC DNA]</scope>
    <source>
        <strain evidence="3 4">Pla133</strain>
    </source>
</reference>
<dbReference type="PANTHER" id="PTHR35399">
    <property type="entry name" value="SLR8030 PROTEIN"/>
    <property type="match status" value="1"/>
</dbReference>
<sequence length="594" mass="61395" precursor="true">MLKSQILVLATIPASASIALGQTFPLPATAGDTTPTEATAPFLTPTSVIQTLITDRDTLTPLGLPASFSNWDMVAFDETSRFVFIPAEVSSGAGVFRYDTQDGTFEVLLEGNGSGVRESDPLAWSATNDDYARLDPATLTPWGSVLTGEETTGGRLFEILDPKSATPTVVWRSNIPAVGHEGLRLGAGGEVYFVDEDNSGSLYKFVPKVAGDLSVGQSFVLSVDAFAADSTVDASANWDNAANLAAARFGAASWVALTDADGVALTTADPFAFVNTTGGRTAADELVGTPYGRPEDLAVGFLANGNEVVYCTLTSENRVLSIELTSADTAFVREFVNFDTIDLATGLDVNPTQNEPTTSPGPDSATNFDDPDNLAIDAFGSIYILEDEGPGDIWKCVDADGDGVAEGMGIFASLGVDGSEPTGLLADPNDPYRFIVCIQHPSSGNDALWQLDAKPYPAVGGDLALRTGVNGAPNAFPGEFVKAAVAGDVATLEVASPAGSLELQPFALLAQGVVPGTVQASPFFAGLWLDALLPVVTLDGALNLINPVNLPLGGSSVDVVIPAGLAGISIVVQGVSLAASGIVFTDAHELVIEG</sequence>
<evidence type="ECO:0000313" key="3">
    <source>
        <dbReference type="EMBL" id="QDU65923.1"/>
    </source>
</evidence>
<dbReference type="KEGG" id="pbap:Pla133_09890"/>
<evidence type="ECO:0000256" key="1">
    <source>
        <dbReference type="SAM" id="MobiDB-lite"/>
    </source>
</evidence>
<evidence type="ECO:0008006" key="5">
    <source>
        <dbReference type="Google" id="ProtNLM"/>
    </source>
</evidence>
<protein>
    <recommendedName>
        <fullName evidence="5">Phytase-like domain-containing protein</fullName>
    </recommendedName>
</protein>
<dbReference type="EMBL" id="CP036287">
    <property type="protein sequence ID" value="QDU65923.1"/>
    <property type="molecule type" value="Genomic_DNA"/>
</dbReference>
<proteinExistence type="predicted"/>
<dbReference type="Proteomes" id="UP000316921">
    <property type="component" value="Chromosome"/>
</dbReference>
<dbReference type="RefSeq" id="WP_145063001.1">
    <property type="nucleotide sequence ID" value="NZ_CP036287.1"/>
</dbReference>
<dbReference type="PANTHER" id="PTHR35399:SF2">
    <property type="entry name" value="DUF839 DOMAIN-CONTAINING PROTEIN"/>
    <property type="match status" value="1"/>
</dbReference>
<keyword evidence="4" id="KW-1185">Reference proteome</keyword>
<feature type="chain" id="PRO_5022193750" description="Phytase-like domain-containing protein" evidence="2">
    <location>
        <begin position="31"/>
        <end position="594"/>
    </location>
</feature>
<dbReference type="AlphaFoldDB" id="A0A518BG79"/>
<name>A0A518BG79_9BACT</name>
<dbReference type="Pfam" id="PF05787">
    <property type="entry name" value="PhoX"/>
    <property type="match status" value="1"/>
</dbReference>
<dbReference type="InterPro" id="IPR008557">
    <property type="entry name" value="PhoX"/>
</dbReference>
<gene>
    <name evidence="3" type="ORF">Pla133_09890</name>
</gene>
<organism evidence="3 4">
    <name type="scientific">Engelhardtia mirabilis</name>
    <dbReference type="NCBI Taxonomy" id="2528011"/>
    <lineage>
        <taxon>Bacteria</taxon>
        <taxon>Pseudomonadati</taxon>
        <taxon>Planctomycetota</taxon>
        <taxon>Planctomycetia</taxon>
        <taxon>Planctomycetia incertae sedis</taxon>
        <taxon>Engelhardtia</taxon>
    </lineage>
</organism>
<accession>A0A518BG79</accession>
<feature type="region of interest" description="Disordered" evidence="1">
    <location>
        <begin position="346"/>
        <end position="370"/>
    </location>
</feature>
<keyword evidence="2" id="KW-0732">Signal</keyword>
<feature type="signal peptide" evidence="2">
    <location>
        <begin position="1"/>
        <end position="30"/>
    </location>
</feature>
<feature type="compositionally biased region" description="Polar residues" evidence="1">
    <location>
        <begin position="350"/>
        <end position="367"/>
    </location>
</feature>
<evidence type="ECO:0000256" key="2">
    <source>
        <dbReference type="SAM" id="SignalP"/>
    </source>
</evidence>